<dbReference type="SUPFAM" id="SSF81321">
    <property type="entry name" value="Family A G protein-coupled receptor-like"/>
    <property type="match status" value="1"/>
</dbReference>
<evidence type="ECO:0000256" key="4">
    <source>
        <dbReference type="ARBA" id="ARBA00022989"/>
    </source>
</evidence>
<evidence type="ECO:0000313" key="12">
    <source>
        <dbReference type="EMBL" id="CAF3703660.1"/>
    </source>
</evidence>
<keyword evidence="5 9" id="KW-0472">Membrane</keyword>
<evidence type="ECO:0000256" key="1">
    <source>
        <dbReference type="ARBA" id="ARBA00004167"/>
    </source>
</evidence>
<dbReference type="OrthoDB" id="9990982at2759"/>
<keyword evidence="6 7" id="KW-1015">Disulfide bond</keyword>
<dbReference type="InterPro" id="IPR000742">
    <property type="entry name" value="EGF"/>
</dbReference>
<evidence type="ECO:0000256" key="2">
    <source>
        <dbReference type="ARBA" id="ARBA00022692"/>
    </source>
</evidence>
<dbReference type="PANTHER" id="PTHR24270">
    <property type="entry name" value="LOW-DENSITY LIPOPROTEIN RECEPTOR-RELATED"/>
    <property type="match status" value="1"/>
</dbReference>
<evidence type="ECO:0000256" key="7">
    <source>
        <dbReference type="PROSITE-ProRule" id="PRU00076"/>
    </source>
</evidence>
<evidence type="ECO:0000259" key="10">
    <source>
        <dbReference type="PROSITE" id="PS50026"/>
    </source>
</evidence>
<keyword evidence="7" id="KW-0245">EGF-like domain</keyword>
<evidence type="ECO:0000256" key="6">
    <source>
        <dbReference type="ARBA" id="ARBA00023157"/>
    </source>
</evidence>
<dbReference type="GO" id="GO:0005886">
    <property type="term" value="C:plasma membrane"/>
    <property type="evidence" value="ECO:0007669"/>
    <property type="project" value="TreeGrafter"/>
</dbReference>
<keyword evidence="2 9" id="KW-0812">Transmembrane</keyword>
<keyword evidence="4 9" id="KW-1133">Transmembrane helix</keyword>
<dbReference type="EMBL" id="CAJOAX010001297">
    <property type="protein sequence ID" value="CAF3703660.1"/>
    <property type="molecule type" value="Genomic_DNA"/>
</dbReference>
<comment type="caution">
    <text evidence="12">The sequence shown here is derived from an EMBL/GenBank/DDBJ whole genome shotgun (WGS) entry which is preliminary data.</text>
</comment>
<feature type="transmembrane region" description="Helical" evidence="9">
    <location>
        <begin position="545"/>
        <end position="570"/>
    </location>
</feature>
<dbReference type="Proteomes" id="UP000663882">
    <property type="component" value="Unassembled WGS sequence"/>
</dbReference>
<evidence type="ECO:0000256" key="5">
    <source>
        <dbReference type="ARBA" id="ARBA00023136"/>
    </source>
</evidence>
<dbReference type="InterPro" id="IPR036055">
    <property type="entry name" value="LDL_receptor-like_sf"/>
</dbReference>
<dbReference type="Gene3D" id="4.10.400.10">
    <property type="entry name" value="Low-density Lipoprotein Receptor"/>
    <property type="match status" value="3"/>
</dbReference>
<dbReference type="SMART" id="SM00192">
    <property type="entry name" value="LDLa"/>
    <property type="match status" value="5"/>
</dbReference>
<name>A0A818UPN4_9BILA</name>
<dbReference type="Gene3D" id="1.20.1070.10">
    <property type="entry name" value="Rhodopsin 7-helix transmembrane proteins"/>
    <property type="match status" value="1"/>
</dbReference>
<protein>
    <recommendedName>
        <fullName evidence="10">EGF-like domain-containing protein</fullName>
    </recommendedName>
</protein>
<dbReference type="PRINTS" id="PR00261">
    <property type="entry name" value="LDLRECEPTOR"/>
</dbReference>
<dbReference type="PANTHER" id="PTHR24270:SF62">
    <property type="entry name" value="LOW-DENSITY LIPOPROTEIN RECEPTOR-RELATED PROTEIN 2"/>
    <property type="match status" value="1"/>
</dbReference>
<keyword evidence="3" id="KW-0677">Repeat</keyword>
<evidence type="ECO:0000313" key="13">
    <source>
        <dbReference type="Proteomes" id="UP000663823"/>
    </source>
</evidence>
<dbReference type="InterPro" id="IPR050685">
    <property type="entry name" value="LDLR"/>
</dbReference>
<feature type="transmembrane region" description="Helical" evidence="9">
    <location>
        <begin position="445"/>
        <end position="462"/>
    </location>
</feature>
<dbReference type="SUPFAM" id="SSF57424">
    <property type="entry name" value="LDL receptor-like module"/>
    <property type="match status" value="3"/>
</dbReference>
<evidence type="ECO:0000256" key="3">
    <source>
        <dbReference type="ARBA" id="ARBA00022737"/>
    </source>
</evidence>
<feature type="transmembrane region" description="Helical" evidence="9">
    <location>
        <begin position="497"/>
        <end position="519"/>
    </location>
</feature>
<proteinExistence type="predicted"/>
<dbReference type="EMBL" id="CAJNOO010000844">
    <property type="protein sequence ID" value="CAF1045781.1"/>
    <property type="molecule type" value="Genomic_DNA"/>
</dbReference>
<dbReference type="CDD" id="cd00112">
    <property type="entry name" value="LDLa"/>
    <property type="match status" value="1"/>
</dbReference>
<reference evidence="12" key="1">
    <citation type="submission" date="2021-02" db="EMBL/GenBank/DDBJ databases">
        <authorList>
            <person name="Nowell W R."/>
        </authorList>
    </citation>
    <scope>NUCLEOTIDE SEQUENCE</scope>
</reference>
<gene>
    <name evidence="12" type="ORF">OTI717_LOCUS12706</name>
    <name evidence="11" type="ORF">RFH988_LOCUS16461</name>
</gene>
<comment type="subcellular location">
    <subcellularLocation>
        <location evidence="1">Membrane</location>
        <topology evidence="1">Single-pass membrane protein</topology>
    </subcellularLocation>
</comment>
<sequence length="671" mass="77480">MNECETNEYRCHNGMCIPERFFNDDPENPDCLDSTDEKDDELVKGNDLDADDCTKDPTFRCEESHHYHVLRNFACGDGQEIFDQLIRLFRTCLFVDESGNETYCRHSSLFHCPGTSKCISKHRLLDGIDDCYGGVDEKYEGSCNLNQTHRFRCSSENKCISPILVRDRTKHCKDGEDEILFSKKTFSYQNLCNGYVNLSLELDDEQNETDETNCEQWPCNNQNTRCDGAWTCKNGTDELNCNQSSKCYPNRHECVSPTTFKVVCLSVDHAGDGKIDCLGATDEREHCRHMESNAYNKIDLTYHSSWMLPIKFLFLPVNRIATHLIIPAHRVGIVKNCQFYCGDHGHCTTYVNNGKTYCQCDSGWSGKSNCQERTQCENGGQCIQDLSICPSTTMCICPECYYGGKCQFTTKGFSLSLDVILAYQIRPHMYISRQRAVIKKSKQTAQWVIITIILLTTISLIYDPIHRKLIDDKEEQRTWCIVRYSSLIRIFDSTIHIFHFIIPFLINLLSAMMIIINIARTHSNARKQQTYTQYLKKQFHHQKHLIIGPIINVILSIPRLIISFLSGYAYDNAWRSYFIYDADPNIPSRTLDLTGNSIKDNEYANRDGTRTYLDPNDPVDYNKDERVWVWVTLTNRFSSKFNSYFNLLQIFSTMIYSKKPISSNLTNCDDQ</sequence>
<organism evidence="12 13">
    <name type="scientific">Rotaria sordida</name>
    <dbReference type="NCBI Taxonomy" id="392033"/>
    <lineage>
        <taxon>Eukaryota</taxon>
        <taxon>Metazoa</taxon>
        <taxon>Spiralia</taxon>
        <taxon>Gnathifera</taxon>
        <taxon>Rotifera</taxon>
        <taxon>Eurotatoria</taxon>
        <taxon>Bdelloidea</taxon>
        <taxon>Philodinida</taxon>
        <taxon>Philodinidae</taxon>
        <taxon>Rotaria</taxon>
    </lineage>
</organism>
<dbReference type="PROSITE" id="PS50068">
    <property type="entry name" value="LDLRA_2"/>
    <property type="match status" value="2"/>
</dbReference>
<feature type="disulfide bond" evidence="7">
    <location>
        <begin position="341"/>
        <end position="358"/>
    </location>
</feature>
<evidence type="ECO:0000256" key="8">
    <source>
        <dbReference type="PROSITE-ProRule" id="PRU00124"/>
    </source>
</evidence>
<dbReference type="Proteomes" id="UP000663823">
    <property type="component" value="Unassembled WGS sequence"/>
</dbReference>
<evidence type="ECO:0000256" key="9">
    <source>
        <dbReference type="SAM" id="Phobius"/>
    </source>
</evidence>
<dbReference type="InterPro" id="IPR002172">
    <property type="entry name" value="LDrepeatLR_classA_rpt"/>
</dbReference>
<dbReference type="AlphaFoldDB" id="A0A818UPN4"/>
<dbReference type="PROSITE" id="PS01186">
    <property type="entry name" value="EGF_2"/>
    <property type="match status" value="1"/>
</dbReference>
<evidence type="ECO:0000313" key="11">
    <source>
        <dbReference type="EMBL" id="CAF1045781.1"/>
    </source>
</evidence>
<comment type="caution">
    <text evidence="7">Lacks conserved residue(s) required for the propagation of feature annotation.</text>
</comment>
<feature type="disulfide bond" evidence="8">
    <location>
        <begin position="4"/>
        <end position="16"/>
    </location>
</feature>
<dbReference type="PROSITE" id="PS50026">
    <property type="entry name" value="EGF_3"/>
    <property type="match status" value="1"/>
</dbReference>
<dbReference type="GO" id="GO:0016192">
    <property type="term" value="P:vesicle-mediated transport"/>
    <property type="evidence" value="ECO:0007669"/>
    <property type="project" value="UniProtKB-ARBA"/>
</dbReference>
<feature type="disulfide bond" evidence="7">
    <location>
        <begin position="337"/>
        <end position="347"/>
    </location>
</feature>
<feature type="domain" description="EGF-like" evidence="10">
    <location>
        <begin position="333"/>
        <end position="371"/>
    </location>
</feature>
<accession>A0A818UPN4</accession>